<dbReference type="RefSeq" id="XP_001257859.1">
    <property type="nucleotide sequence ID" value="XM_001257858.1"/>
</dbReference>
<reference evidence="4" key="1">
    <citation type="journal article" date="2008" name="PLoS Genet.">
        <title>Genomic islands in the pathogenic filamentous fungus Aspergillus fumigatus.</title>
        <authorList>
            <person name="Fedorova N.D."/>
            <person name="Khaldi N."/>
            <person name="Joardar V.S."/>
            <person name="Maiti R."/>
            <person name="Amedeo P."/>
            <person name="Anderson M.J."/>
            <person name="Crabtree J."/>
            <person name="Silva J.C."/>
            <person name="Badger J.H."/>
            <person name="Albarraq A."/>
            <person name="Angiuoli S."/>
            <person name="Bussey H."/>
            <person name="Bowyer P."/>
            <person name="Cotty P.J."/>
            <person name="Dyer P.S."/>
            <person name="Egan A."/>
            <person name="Galens K."/>
            <person name="Fraser-Liggett C.M."/>
            <person name="Haas B.J."/>
            <person name="Inman J.M."/>
            <person name="Kent R."/>
            <person name="Lemieux S."/>
            <person name="Malavazi I."/>
            <person name="Orvis J."/>
            <person name="Roemer T."/>
            <person name="Ronning C.M."/>
            <person name="Sundaram J.P."/>
            <person name="Sutton G."/>
            <person name="Turner G."/>
            <person name="Venter J.C."/>
            <person name="White O.R."/>
            <person name="Whitty B.R."/>
            <person name="Youngman P."/>
            <person name="Wolfe K.H."/>
            <person name="Goldman G.H."/>
            <person name="Wortman J.R."/>
            <person name="Jiang B."/>
            <person name="Denning D.W."/>
            <person name="Nierman W.C."/>
        </authorList>
    </citation>
    <scope>NUCLEOTIDE SEQUENCE [LARGE SCALE GENOMIC DNA]</scope>
    <source>
        <strain evidence="4">ATCC 1020 / DSM 3700 / CBS 544.65 / FGSC A1164 / JCM 1740 / NRRL 181 / WB 181</strain>
    </source>
</reference>
<dbReference type="VEuPathDB" id="FungiDB:NFIA_053080"/>
<feature type="domain" description="Domain of unknown function at the cortex 1" evidence="2">
    <location>
        <begin position="11"/>
        <end position="312"/>
    </location>
</feature>
<dbReference type="AlphaFoldDB" id="A1DME1"/>
<dbReference type="PANTHER" id="PTHR34826">
    <property type="entry name" value="UPF0590 PROTEIN C409.17C"/>
    <property type="match status" value="1"/>
</dbReference>
<evidence type="ECO:0000256" key="1">
    <source>
        <dbReference type="SAM" id="MobiDB-lite"/>
    </source>
</evidence>
<gene>
    <name evidence="3" type="ORF">NFIA_053080</name>
</gene>
<accession>A1DME1</accession>
<dbReference type="Proteomes" id="UP000006702">
    <property type="component" value="Unassembled WGS sequence"/>
</dbReference>
<dbReference type="EMBL" id="DS027698">
    <property type="protein sequence ID" value="EAW15962.1"/>
    <property type="molecule type" value="Genomic_DNA"/>
</dbReference>
<organism evidence="3 4">
    <name type="scientific">Neosartorya fischeri (strain ATCC 1020 / DSM 3700 / CBS 544.65 / FGSC A1164 / JCM 1740 / NRRL 181 / WB 181)</name>
    <name type="common">Aspergillus fischerianus</name>
    <dbReference type="NCBI Taxonomy" id="331117"/>
    <lineage>
        <taxon>Eukaryota</taxon>
        <taxon>Fungi</taxon>
        <taxon>Dikarya</taxon>
        <taxon>Ascomycota</taxon>
        <taxon>Pezizomycotina</taxon>
        <taxon>Eurotiomycetes</taxon>
        <taxon>Eurotiomycetidae</taxon>
        <taxon>Eurotiales</taxon>
        <taxon>Aspergillaceae</taxon>
        <taxon>Aspergillus</taxon>
        <taxon>Aspergillus subgen. Fumigati</taxon>
    </lineage>
</organism>
<dbReference type="OMA" id="NHELRYT"/>
<feature type="region of interest" description="Disordered" evidence="1">
    <location>
        <begin position="320"/>
        <end position="360"/>
    </location>
</feature>
<dbReference type="OrthoDB" id="2119945at2759"/>
<name>A1DME1_NEOFI</name>
<feature type="compositionally biased region" description="Basic and acidic residues" evidence="1">
    <location>
        <begin position="320"/>
        <end position="350"/>
    </location>
</feature>
<dbReference type="KEGG" id="nfi:NFIA_053080"/>
<protein>
    <recommendedName>
        <fullName evidence="2">Domain of unknown function at the cortex 1 domain-containing protein</fullName>
    </recommendedName>
</protein>
<dbReference type="GeneID" id="4584374"/>
<dbReference type="eggNOG" id="ENOG502RXNE">
    <property type="taxonomic scope" value="Eukaryota"/>
</dbReference>
<sequence>MFGGTQAHKYRLKVTAGAEYNPDSHKIVPVNRDQTLRIENDLATVSLCVRIQNYTGEHDPHLSAAPGKKKLTIRKQGYPDDSPETHPYFSHPLHQNDQYSISFAIVFKKPVNGNDLIFGNDFDRPIRDRLPPGFNAALKLVKWTIDPAMDGDAYADKPHLYSPAVAALNQFRIGETIAKNDEVPTVHDVVVEEGADGSGVEERAQWGIPEGVAERRKMFQNEEERKKFVFEPGRVYSADFGNPYLVFNGWSTLVYLGLQMGGWADDGLDFSLRLPGLTVHATKFIDEKNHDLRYVLKNRETGEVYFVVLFTLILLDTEKEPEVKERSKQEIQESTEKHGENEGKLGKFEWEPEPSAGDVE</sequence>
<dbReference type="HOGENOM" id="CLU_047849_0_1_1"/>
<evidence type="ECO:0000259" key="2">
    <source>
        <dbReference type="Pfam" id="PF08588"/>
    </source>
</evidence>
<proteinExistence type="predicted"/>
<dbReference type="InterPro" id="IPR013897">
    <property type="entry name" value="Duc1"/>
</dbReference>
<dbReference type="Pfam" id="PF08588">
    <property type="entry name" value="Duc1"/>
    <property type="match status" value="1"/>
</dbReference>
<keyword evidence="4" id="KW-1185">Reference proteome</keyword>
<evidence type="ECO:0000313" key="3">
    <source>
        <dbReference type="EMBL" id="EAW15962.1"/>
    </source>
</evidence>
<evidence type="ECO:0000313" key="4">
    <source>
        <dbReference type="Proteomes" id="UP000006702"/>
    </source>
</evidence>
<dbReference type="PANTHER" id="PTHR34826:SF2">
    <property type="entry name" value="UPF0590 PROTEIN C409.17C"/>
    <property type="match status" value="1"/>
</dbReference>